<organism evidence="2">
    <name type="scientific">Fagus sylvatica</name>
    <name type="common">Beechnut</name>
    <dbReference type="NCBI Taxonomy" id="28930"/>
    <lineage>
        <taxon>Eukaryota</taxon>
        <taxon>Viridiplantae</taxon>
        <taxon>Streptophyta</taxon>
        <taxon>Embryophyta</taxon>
        <taxon>Tracheophyta</taxon>
        <taxon>Spermatophyta</taxon>
        <taxon>Magnoliopsida</taxon>
        <taxon>eudicotyledons</taxon>
        <taxon>Gunneridae</taxon>
        <taxon>Pentapetalae</taxon>
        <taxon>rosids</taxon>
        <taxon>fabids</taxon>
        <taxon>Fagales</taxon>
        <taxon>Fagaceae</taxon>
        <taxon>Fagus</taxon>
    </lineage>
</organism>
<protein>
    <recommendedName>
        <fullName evidence="1">Reverse transcriptase zinc-binding domain-containing protein</fullName>
    </recommendedName>
</protein>
<feature type="domain" description="Reverse transcriptase zinc-binding" evidence="1">
    <location>
        <begin position="96"/>
        <end position="146"/>
    </location>
</feature>
<dbReference type="EMBL" id="OIVN01000240">
    <property type="protein sequence ID" value="SPC76891.1"/>
    <property type="molecule type" value="Genomic_DNA"/>
</dbReference>
<sequence>MGLEIYKSLEMLLGPIFLWHDNWHPMGVLFLQFGFRFIYDAASRTEAKLDTVLKNKTWSWILARSEELVTIQSQLSLVELKDEDTVKWSATKSGSFSCAATYDEIRVKADEVDWWKVLWFNFAIRRHAFIGWLTIKNKLSTRERIAQ</sequence>
<reference evidence="2" key="1">
    <citation type="submission" date="2018-02" db="EMBL/GenBank/DDBJ databases">
        <authorList>
            <person name="Cohen D.B."/>
            <person name="Kent A.D."/>
        </authorList>
    </citation>
    <scope>NUCLEOTIDE SEQUENCE</scope>
</reference>
<accession>A0A2N9EQB2</accession>
<dbReference type="AlphaFoldDB" id="A0A2N9EQB2"/>
<evidence type="ECO:0000259" key="1">
    <source>
        <dbReference type="Pfam" id="PF13966"/>
    </source>
</evidence>
<dbReference type="InterPro" id="IPR026960">
    <property type="entry name" value="RVT-Znf"/>
</dbReference>
<name>A0A2N9EQB2_FAGSY</name>
<dbReference type="Pfam" id="PF13966">
    <property type="entry name" value="zf-RVT"/>
    <property type="match status" value="1"/>
</dbReference>
<proteinExistence type="predicted"/>
<gene>
    <name evidence="2" type="ORF">FSB_LOCUS4773</name>
</gene>
<evidence type="ECO:0000313" key="2">
    <source>
        <dbReference type="EMBL" id="SPC76891.1"/>
    </source>
</evidence>